<proteinExistence type="predicted"/>
<dbReference type="PANTHER" id="PTHR23021">
    <property type="entry name" value="SERPENTINE RECEPTOR, CLASS T"/>
    <property type="match status" value="1"/>
</dbReference>
<reference evidence="1" key="2">
    <citation type="submission" date="2022-06" db="UniProtKB">
        <authorList>
            <consortium name="EnsemblMetazoa"/>
        </authorList>
    </citation>
    <scope>IDENTIFICATION</scope>
    <source>
        <strain evidence="1">PS312</strain>
    </source>
</reference>
<dbReference type="OrthoDB" id="5853802at2759"/>
<dbReference type="PANTHER" id="PTHR23021:SF11">
    <property type="entry name" value="SERPENTINE RECEPTOR, CLASS T"/>
    <property type="match status" value="1"/>
</dbReference>
<evidence type="ECO:0000313" key="2">
    <source>
        <dbReference type="Proteomes" id="UP000005239"/>
    </source>
</evidence>
<reference evidence="2" key="1">
    <citation type="journal article" date="2008" name="Nat. Genet.">
        <title>The Pristionchus pacificus genome provides a unique perspective on nematode lifestyle and parasitism.</title>
        <authorList>
            <person name="Dieterich C."/>
            <person name="Clifton S.W."/>
            <person name="Schuster L.N."/>
            <person name="Chinwalla A."/>
            <person name="Delehaunty K."/>
            <person name="Dinkelacker I."/>
            <person name="Fulton L."/>
            <person name="Fulton R."/>
            <person name="Godfrey J."/>
            <person name="Minx P."/>
            <person name="Mitreva M."/>
            <person name="Roeseler W."/>
            <person name="Tian H."/>
            <person name="Witte H."/>
            <person name="Yang S.P."/>
            <person name="Wilson R.K."/>
            <person name="Sommer R.J."/>
        </authorList>
    </citation>
    <scope>NUCLEOTIDE SEQUENCE [LARGE SCALE GENOMIC DNA]</scope>
    <source>
        <strain evidence="2">PS312</strain>
    </source>
</reference>
<organism evidence="1 2">
    <name type="scientific">Pristionchus pacificus</name>
    <name type="common">Parasitic nematode worm</name>
    <dbReference type="NCBI Taxonomy" id="54126"/>
    <lineage>
        <taxon>Eukaryota</taxon>
        <taxon>Metazoa</taxon>
        <taxon>Ecdysozoa</taxon>
        <taxon>Nematoda</taxon>
        <taxon>Chromadorea</taxon>
        <taxon>Rhabditida</taxon>
        <taxon>Rhabditina</taxon>
        <taxon>Diplogasteromorpha</taxon>
        <taxon>Diplogasteroidea</taxon>
        <taxon>Neodiplogasteridae</taxon>
        <taxon>Pristionchus</taxon>
    </lineage>
</organism>
<dbReference type="SUPFAM" id="SSF81321">
    <property type="entry name" value="Family A G protein-coupled receptor-like"/>
    <property type="match status" value="1"/>
</dbReference>
<dbReference type="Pfam" id="PF10321">
    <property type="entry name" value="7TM_GPCR_Srt"/>
    <property type="match status" value="2"/>
</dbReference>
<dbReference type="InterPro" id="IPR019425">
    <property type="entry name" value="7TM_GPCR_serpentine_rcpt_Srt"/>
</dbReference>
<accession>A0A2A6CNP0</accession>
<dbReference type="Gene3D" id="1.20.1070.10">
    <property type="entry name" value="Rhodopsin 7-helix transmembrane proteins"/>
    <property type="match status" value="1"/>
</dbReference>
<dbReference type="Proteomes" id="UP000005239">
    <property type="component" value="Unassembled WGS sequence"/>
</dbReference>
<dbReference type="AlphaFoldDB" id="A0A2A6CNP0"/>
<protein>
    <submittedName>
        <fullName evidence="1">G protein-coupled receptor</fullName>
    </submittedName>
</protein>
<evidence type="ECO:0000313" key="1">
    <source>
        <dbReference type="EnsemblMetazoa" id="PPA22109.1"/>
    </source>
</evidence>
<dbReference type="EnsemblMetazoa" id="PPA22109.1">
    <property type="protein sequence ID" value="PPA22109.1"/>
    <property type="gene ID" value="WBGene00111663"/>
</dbReference>
<sequence length="467" mass="52658">MAVITQFRNNFLFDSFEDYNCSFNNIDWSARGIPRPVFGTLCIIFCGIGIVPYVACTPTLWRLRQHACYKMMFILSFADIFTLIGLVMGGIVFYYGGMYCHAPRLSYFIGLLTCGSFFASCCSCFMIAINRFVELFDITMLLNLYKGNRPWLLMIIPVLYGYVPMMISPYASANSEAHLFLIDPLIFDDGRYEYTSYFLLYNNFTMPTISSLLYLSMICVMFGRRKTLSIQCSIIVVFHMTTLLAYAVLQLIHTSDALQYVAHMSWILMHGIPPYVYFLFNSAIRKSVLGIAIPSLASQPSTTMKLSNGNRPWYLMIIPALYGIIAMICTPFTQANSEAHIFMLDPMIHNGKYDMTSSDSANRAAIMLSIKCGVIVVFHATTCLGYVCLQIYPTDLLCYAMQLSWIIMHGVPPFVYVTLNPAIRKSLKQIAVPSQSMFVSTSIKMTGTSSIHNLVNSSIARIETSAF</sequence>
<gene>
    <name evidence="1" type="primary">WBGene00111663</name>
</gene>
<accession>A0A8R1UDQ5</accession>
<keyword evidence="2" id="KW-1185">Reference proteome</keyword>
<name>A0A2A6CNP0_PRIPA</name>